<evidence type="ECO:0000313" key="5">
    <source>
        <dbReference type="Proteomes" id="UP000075901"/>
    </source>
</evidence>
<dbReference type="PANTHER" id="PTHR24198">
    <property type="entry name" value="ANKYRIN REPEAT AND PROTEIN KINASE DOMAIN-CONTAINING PROTEIN"/>
    <property type="match status" value="1"/>
</dbReference>
<feature type="repeat" description="ANK" evidence="3">
    <location>
        <begin position="332"/>
        <end position="364"/>
    </location>
</feature>
<evidence type="ECO:0000256" key="1">
    <source>
        <dbReference type="ARBA" id="ARBA00022737"/>
    </source>
</evidence>
<evidence type="ECO:0000313" key="4">
    <source>
        <dbReference type="EnsemblMetazoa" id="AMAM017053-PA"/>
    </source>
</evidence>
<dbReference type="SMART" id="SM00248">
    <property type="entry name" value="ANK"/>
    <property type="match status" value="8"/>
</dbReference>
<dbReference type="Proteomes" id="UP000075901">
    <property type="component" value="Unassembled WGS sequence"/>
</dbReference>
<keyword evidence="2 3" id="KW-0040">ANK repeat</keyword>
<dbReference type="EnsemblMetazoa" id="AMAM017053-RA">
    <property type="protein sequence ID" value="AMAM017053-PA"/>
    <property type="gene ID" value="AMAM017053"/>
</dbReference>
<dbReference type="InterPro" id="IPR002110">
    <property type="entry name" value="Ankyrin_rpt"/>
</dbReference>
<keyword evidence="5" id="KW-1185">Reference proteome</keyword>
<dbReference type="VEuPathDB" id="VectorBase:AMAM017053"/>
<proteinExistence type="predicted"/>
<evidence type="ECO:0000256" key="2">
    <source>
        <dbReference type="ARBA" id="ARBA00023043"/>
    </source>
</evidence>
<reference evidence="5" key="1">
    <citation type="submission" date="2013-09" db="EMBL/GenBank/DDBJ databases">
        <title>The Genome Sequence of Anopheles maculatus species B.</title>
        <authorList>
            <consortium name="The Broad Institute Genomics Platform"/>
            <person name="Neafsey D.E."/>
            <person name="Besansky N."/>
            <person name="Howell P."/>
            <person name="Walton C."/>
            <person name="Young S.K."/>
            <person name="Zeng Q."/>
            <person name="Gargeya S."/>
            <person name="Fitzgerald M."/>
            <person name="Haas B."/>
            <person name="Abouelleil A."/>
            <person name="Allen A.W."/>
            <person name="Alvarado L."/>
            <person name="Arachchi H.M."/>
            <person name="Berlin A.M."/>
            <person name="Chapman S.B."/>
            <person name="Gainer-Dewar J."/>
            <person name="Goldberg J."/>
            <person name="Griggs A."/>
            <person name="Gujja S."/>
            <person name="Hansen M."/>
            <person name="Howarth C."/>
            <person name="Imamovic A."/>
            <person name="Ireland A."/>
            <person name="Larimer J."/>
            <person name="McCowan C."/>
            <person name="Murphy C."/>
            <person name="Pearson M."/>
            <person name="Poon T.W."/>
            <person name="Priest M."/>
            <person name="Roberts A."/>
            <person name="Saif S."/>
            <person name="Shea T."/>
            <person name="Sisk P."/>
            <person name="Sykes S."/>
            <person name="Wortman J."/>
            <person name="Nusbaum C."/>
            <person name="Birren B."/>
        </authorList>
    </citation>
    <scope>NUCLEOTIDE SEQUENCE [LARGE SCALE GENOMIC DNA]</scope>
    <source>
        <strain evidence="5">maculatus3</strain>
    </source>
</reference>
<evidence type="ECO:0000256" key="3">
    <source>
        <dbReference type="PROSITE-ProRule" id="PRU00023"/>
    </source>
</evidence>
<keyword evidence="1" id="KW-0677">Repeat</keyword>
<dbReference type="PANTHER" id="PTHR24198:SF165">
    <property type="entry name" value="ANKYRIN REPEAT-CONTAINING PROTEIN-RELATED"/>
    <property type="match status" value="1"/>
</dbReference>
<feature type="repeat" description="ANK" evidence="3">
    <location>
        <begin position="69"/>
        <end position="101"/>
    </location>
</feature>
<accession>A0A182T0D7</accession>
<reference evidence="4" key="2">
    <citation type="submission" date="2020-05" db="UniProtKB">
        <authorList>
            <consortium name="EnsemblMetazoa"/>
        </authorList>
    </citation>
    <scope>IDENTIFICATION</scope>
    <source>
        <strain evidence="4">maculatus3</strain>
    </source>
</reference>
<sequence length="372" mass="41101">TVESLALPERLRDQTLVDDLLRVTKQFEYCLSPADVNSDSFTPLHHARDECAIENYLQFFEIDVASPRFRTTPLHLACLCDEPARVKTLLKHGANPMLANGEGWTPLLLAVSNRSIAIVKTLLQHNTFNSQPTDREDLNAVLAIAIRKQSIDIANLLLEKGASIDTIGKTLTALSPTHRGSSKHHQPQHPHQLFFCAAREGYNRILEYLLDSALFDVNTKDTIGSTALFHALSRAPLSTLDILVRHGADVEHCNQFGHNVLSIAVMNNRLDALQYFVNNFPTLVERFLDAVEADTKNSVLHLAVLRGALDIVQYCVKLHRAGDVSLDAQNKEGFTALHISAQTGHEAIFGYLLSHGANTTIPSSNGQSILHT</sequence>
<dbReference type="AlphaFoldDB" id="A0A182T0D7"/>
<organism evidence="4 5">
    <name type="scientific">Anopheles maculatus</name>
    <dbReference type="NCBI Taxonomy" id="74869"/>
    <lineage>
        <taxon>Eukaryota</taxon>
        <taxon>Metazoa</taxon>
        <taxon>Ecdysozoa</taxon>
        <taxon>Arthropoda</taxon>
        <taxon>Hexapoda</taxon>
        <taxon>Insecta</taxon>
        <taxon>Pterygota</taxon>
        <taxon>Neoptera</taxon>
        <taxon>Endopterygota</taxon>
        <taxon>Diptera</taxon>
        <taxon>Nematocera</taxon>
        <taxon>Culicoidea</taxon>
        <taxon>Culicidae</taxon>
        <taxon>Anophelinae</taxon>
        <taxon>Anopheles</taxon>
        <taxon>Anopheles maculatus group</taxon>
    </lineage>
</organism>
<feature type="repeat" description="ANK" evidence="3">
    <location>
        <begin position="223"/>
        <end position="255"/>
    </location>
</feature>
<dbReference type="SUPFAM" id="SSF48403">
    <property type="entry name" value="Ankyrin repeat"/>
    <property type="match status" value="1"/>
</dbReference>
<name>A0A182T0D7_9DIPT</name>
<dbReference type="Pfam" id="PF12796">
    <property type="entry name" value="Ank_2"/>
    <property type="match status" value="3"/>
</dbReference>
<dbReference type="PROSITE" id="PS50297">
    <property type="entry name" value="ANK_REP_REGION"/>
    <property type="match status" value="1"/>
</dbReference>
<protein>
    <submittedName>
        <fullName evidence="4">ANK_REP_REGION domain-containing protein</fullName>
    </submittedName>
</protein>
<dbReference type="InterPro" id="IPR036770">
    <property type="entry name" value="Ankyrin_rpt-contain_sf"/>
</dbReference>
<dbReference type="PROSITE" id="PS50088">
    <property type="entry name" value="ANK_REPEAT"/>
    <property type="match status" value="3"/>
</dbReference>
<dbReference type="Gene3D" id="1.25.40.20">
    <property type="entry name" value="Ankyrin repeat-containing domain"/>
    <property type="match status" value="2"/>
</dbReference>